<dbReference type="EMBL" id="ADBJ01000004">
    <property type="protein sequence ID" value="EFA85793.1"/>
    <property type="molecule type" value="Genomic_DNA"/>
</dbReference>
<gene>
    <name evidence="3" type="ORF">PPL_01023</name>
</gene>
<dbReference type="AlphaFoldDB" id="D3AXW6"/>
<dbReference type="SMART" id="SM00327">
    <property type="entry name" value="VWA"/>
    <property type="match status" value="1"/>
</dbReference>
<organism evidence="3 4">
    <name type="scientific">Heterostelium pallidum (strain ATCC 26659 / Pp 5 / PN500)</name>
    <name type="common">Cellular slime mold</name>
    <name type="synonym">Polysphondylium pallidum</name>
    <dbReference type="NCBI Taxonomy" id="670386"/>
    <lineage>
        <taxon>Eukaryota</taxon>
        <taxon>Amoebozoa</taxon>
        <taxon>Evosea</taxon>
        <taxon>Eumycetozoa</taxon>
        <taxon>Dictyostelia</taxon>
        <taxon>Acytosteliales</taxon>
        <taxon>Acytosteliaceae</taxon>
        <taxon>Heterostelium</taxon>
    </lineage>
</organism>
<dbReference type="PANTHER" id="PTHR45751:SF11">
    <property type="entry name" value="COPINE FAMILY PROTEIN 2"/>
    <property type="match status" value="1"/>
</dbReference>
<dbReference type="RefSeq" id="XP_020437899.1">
    <property type="nucleotide sequence ID" value="XM_020572041.1"/>
</dbReference>
<name>D3AXW6_HETP5</name>
<dbReference type="InterPro" id="IPR052079">
    <property type="entry name" value="E3_ligase/Copine_domain"/>
</dbReference>
<dbReference type="GO" id="GO:0004842">
    <property type="term" value="F:ubiquitin-protein transferase activity"/>
    <property type="evidence" value="ECO:0007669"/>
    <property type="project" value="TreeGrafter"/>
</dbReference>
<dbReference type="GO" id="GO:0016567">
    <property type="term" value="P:protein ubiquitination"/>
    <property type="evidence" value="ECO:0007669"/>
    <property type="project" value="TreeGrafter"/>
</dbReference>
<dbReference type="PANTHER" id="PTHR45751">
    <property type="entry name" value="COPINE FAMILY PROTEIN 1"/>
    <property type="match status" value="1"/>
</dbReference>
<evidence type="ECO:0000256" key="1">
    <source>
        <dbReference type="SAM" id="MobiDB-lite"/>
    </source>
</evidence>
<dbReference type="InParanoid" id="D3AXW6"/>
<accession>D3AXW6</accession>
<feature type="region of interest" description="Disordered" evidence="1">
    <location>
        <begin position="1"/>
        <end position="33"/>
    </location>
</feature>
<dbReference type="STRING" id="670386.D3AXW6"/>
<dbReference type="CDD" id="cd01459">
    <property type="entry name" value="vWA_copine_like"/>
    <property type="match status" value="1"/>
</dbReference>
<reference evidence="3 4" key="1">
    <citation type="journal article" date="2011" name="Genome Res.">
        <title>Phylogeny-wide analysis of social amoeba genomes highlights ancient origins for complex intercellular communication.</title>
        <authorList>
            <person name="Heidel A.J."/>
            <person name="Lawal H.M."/>
            <person name="Felder M."/>
            <person name="Schilde C."/>
            <person name="Helps N.R."/>
            <person name="Tunggal B."/>
            <person name="Rivero F."/>
            <person name="John U."/>
            <person name="Schleicher M."/>
            <person name="Eichinger L."/>
            <person name="Platzer M."/>
            <person name="Noegel A.A."/>
            <person name="Schaap P."/>
            <person name="Gloeckner G."/>
        </authorList>
    </citation>
    <scope>NUCLEOTIDE SEQUENCE [LARGE SCALE GENOMIC DNA]</scope>
    <source>
        <strain evidence="4">ATCC 26659 / Pp 5 / PN500</strain>
    </source>
</reference>
<dbReference type="OMA" id="CYRRITP"/>
<dbReference type="Proteomes" id="UP000001396">
    <property type="component" value="Unassembled WGS sequence"/>
</dbReference>
<proteinExistence type="predicted"/>
<sequence>MGCGSSKHHGSPSPNNNNTVSLAKTNSNSNPHAKQASLFRPIKDKFQSLDEVQNALRQAGLESSNLVIGVDYTKSNTWNGAKTFGGRCLHQITPGQLNPYQEAIAIVGETLSVFDDDNLIPVYGFGDSRTTDKSVFKFTTDRPCFGFQEVLNTYNEITPLISLSGPTSFAPLIREAINIVAQTRQYHILVIIADGEVTVVNETTKAIVEASSYPLSIITIGVGDGPFDLMEKFDDELPERKFDNFQFVNYNTVMSRAENRKVDFAVAALQEIPEQFAAIKQLGLLAN</sequence>
<dbReference type="SUPFAM" id="SSF53300">
    <property type="entry name" value="vWA-like"/>
    <property type="match status" value="1"/>
</dbReference>
<protein>
    <recommendedName>
        <fullName evidence="2">VWFA domain-containing protein</fullName>
    </recommendedName>
</protein>
<evidence type="ECO:0000259" key="2">
    <source>
        <dbReference type="PROSITE" id="PS50234"/>
    </source>
</evidence>
<evidence type="ECO:0000313" key="3">
    <source>
        <dbReference type="EMBL" id="EFA85793.1"/>
    </source>
</evidence>
<comment type="caution">
    <text evidence="3">The sequence shown here is derived from an EMBL/GenBank/DDBJ whole genome shotgun (WGS) entry which is preliminary data.</text>
</comment>
<dbReference type="PROSITE" id="PS50234">
    <property type="entry name" value="VWFA"/>
    <property type="match status" value="1"/>
</dbReference>
<dbReference type="GO" id="GO:0005634">
    <property type="term" value="C:nucleus"/>
    <property type="evidence" value="ECO:0007669"/>
    <property type="project" value="TreeGrafter"/>
</dbReference>
<dbReference type="GeneID" id="31356553"/>
<evidence type="ECO:0000313" key="4">
    <source>
        <dbReference type="Proteomes" id="UP000001396"/>
    </source>
</evidence>
<dbReference type="InterPro" id="IPR010734">
    <property type="entry name" value="Copine_C"/>
</dbReference>
<dbReference type="Pfam" id="PF07002">
    <property type="entry name" value="Copine"/>
    <property type="match status" value="1"/>
</dbReference>
<dbReference type="InterPro" id="IPR036465">
    <property type="entry name" value="vWFA_dom_sf"/>
</dbReference>
<dbReference type="InterPro" id="IPR002035">
    <property type="entry name" value="VWF_A"/>
</dbReference>
<keyword evidence="4" id="KW-1185">Reference proteome</keyword>
<feature type="domain" description="VWFA" evidence="2">
    <location>
        <begin position="65"/>
        <end position="224"/>
    </location>
</feature>
<feature type="compositionally biased region" description="Basic residues" evidence="1">
    <location>
        <begin position="1"/>
        <end position="10"/>
    </location>
</feature>
<dbReference type="Gene3D" id="3.40.50.410">
    <property type="entry name" value="von Willebrand factor, type A domain"/>
    <property type="match status" value="1"/>
</dbReference>
<feature type="compositionally biased region" description="Polar residues" evidence="1">
    <location>
        <begin position="12"/>
        <end position="32"/>
    </location>
</feature>
<dbReference type="GO" id="GO:0005829">
    <property type="term" value="C:cytosol"/>
    <property type="evidence" value="ECO:0007669"/>
    <property type="project" value="UniProtKB-ARBA"/>
</dbReference>